<gene>
    <name evidence="8" type="ORF">MW046_03760</name>
</gene>
<feature type="transmembrane region" description="Helical" evidence="7">
    <location>
        <begin position="420"/>
        <end position="442"/>
    </location>
</feature>
<keyword evidence="2" id="KW-0813">Transport</keyword>
<dbReference type="GO" id="GO:0015128">
    <property type="term" value="F:gluconate transmembrane transporter activity"/>
    <property type="evidence" value="ECO:0007669"/>
    <property type="project" value="InterPro"/>
</dbReference>
<feature type="transmembrane region" description="Helical" evidence="7">
    <location>
        <begin position="111"/>
        <end position="136"/>
    </location>
</feature>
<dbReference type="Proteomes" id="UP000831768">
    <property type="component" value="Chromosome"/>
</dbReference>
<protein>
    <submittedName>
        <fullName evidence="8">GntP family permease</fullName>
    </submittedName>
</protein>
<dbReference type="AlphaFoldDB" id="A0A8U0A434"/>
<evidence type="ECO:0000256" key="4">
    <source>
        <dbReference type="ARBA" id="ARBA00022692"/>
    </source>
</evidence>
<evidence type="ECO:0000313" key="8">
    <source>
        <dbReference type="EMBL" id="UPM43569.1"/>
    </source>
</evidence>
<comment type="subcellular location">
    <subcellularLocation>
        <location evidence="1">Cell membrane</location>
        <topology evidence="1">Multi-pass membrane protein</topology>
    </subcellularLocation>
</comment>
<feature type="transmembrane region" description="Helical" evidence="7">
    <location>
        <begin position="239"/>
        <end position="262"/>
    </location>
</feature>
<keyword evidence="3" id="KW-1003">Cell membrane</keyword>
<feature type="transmembrane region" description="Helical" evidence="7">
    <location>
        <begin position="312"/>
        <end position="329"/>
    </location>
</feature>
<evidence type="ECO:0000313" key="9">
    <source>
        <dbReference type="Proteomes" id="UP000831768"/>
    </source>
</evidence>
<keyword evidence="6 7" id="KW-0472">Membrane</keyword>
<feature type="transmembrane region" description="Helical" evidence="7">
    <location>
        <begin position="462"/>
        <end position="486"/>
    </location>
</feature>
<evidence type="ECO:0000256" key="5">
    <source>
        <dbReference type="ARBA" id="ARBA00022989"/>
    </source>
</evidence>
<accession>A0A8U0A434</accession>
<reference evidence="8" key="1">
    <citation type="submission" date="2022-04" db="EMBL/GenBank/DDBJ databases">
        <title>Halocatena sp. nov., isolated from a salt lake.</title>
        <authorList>
            <person name="Cui H.-L."/>
        </authorList>
    </citation>
    <scope>NUCLEOTIDE SEQUENCE</scope>
    <source>
        <strain evidence="8">AD-1</strain>
    </source>
</reference>
<dbReference type="RefSeq" id="WP_247994232.1">
    <property type="nucleotide sequence ID" value="NZ_CP096019.1"/>
</dbReference>
<evidence type="ECO:0000256" key="6">
    <source>
        <dbReference type="ARBA" id="ARBA00023136"/>
    </source>
</evidence>
<dbReference type="GeneID" id="71927133"/>
<dbReference type="PANTHER" id="PTHR30354">
    <property type="entry name" value="GNT FAMILY GLUCONATE TRANSPORTER"/>
    <property type="match status" value="1"/>
</dbReference>
<proteinExistence type="predicted"/>
<keyword evidence="4 7" id="KW-0812">Transmembrane</keyword>
<evidence type="ECO:0000256" key="7">
    <source>
        <dbReference type="SAM" id="Phobius"/>
    </source>
</evidence>
<feature type="transmembrane region" description="Helical" evidence="7">
    <location>
        <begin position="350"/>
        <end position="374"/>
    </location>
</feature>
<feature type="transmembrane region" description="Helical" evidence="7">
    <location>
        <begin position="33"/>
        <end position="54"/>
    </location>
</feature>
<sequence length="489" mass="50773">MVLEFVDSSLITFIVGLVMVVVLLAVWDLPAFVGLAIATFAVGLVNAVFLGDFTYGDAAARTATEFGNGMAGIGIPILMAAIIGKSMLESGAAQRIVRAFQSVVGESNSDFALWGSSAVLAIPVFFDSVFYLLAPLARSMRARVGKNYTLYIVAVGAGGATAHVFVPPTPGPLAVANEIGVSLGLTMLIGVAVAIPSAAMSGLVYGRWINSRLTIPLRDTMGTTTEELKQRAKRDMDSFPGVFESVLPILLAVVLVASSTIIDSVLNAPGFLKWVVENRVVEYLSVDISVAQLTSALSTTETAVAFIGDKNVALTIAAIVAALTYLRWSDLSRSVWEDELTEALKSGGNIAAITAMGGAFGAMLAASGIGSYIAGGLKGIGIGLLVTAWLIAAIVRIAQGSATAAMLTTAGIMAPLASQLTVHPAYLVMVIGAGGNICSWYNDSGFWLVKEIGGLTQAETLKTWTVVTTLISVTGLVTVLVLSTVFPLA</sequence>
<evidence type="ECO:0000256" key="3">
    <source>
        <dbReference type="ARBA" id="ARBA00022475"/>
    </source>
</evidence>
<dbReference type="KEGG" id="haad:MW046_03760"/>
<dbReference type="PANTHER" id="PTHR30354:SF22">
    <property type="entry name" value="HIGH-AFFINITY GLUCONATE TRANSPORTER"/>
    <property type="match status" value="1"/>
</dbReference>
<organism evidence="8 9">
    <name type="scientific">Halocatena salina</name>
    <dbReference type="NCBI Taxonomy" id="2934340"/>
    <lineage>
        <taxon>Archaea</taxon>
        <taxon>Methanobacteriati</taxon>
        <taxon>Methanobacteriota</taxon>
        <taxon>Stenosarchaea group</taxon>
        <taxon>Halobacteria</taxon>
        <taxon>Halobacteriales</taxon>
        <taxon>Natronomonadaceae</taxon>
        <taxon>Halocatena</taxon>
    </lineage>
</organism>
<dbReference type="InterPro" id="IPR003474">
    <property type="entry name" value="Glcn_transporter"/>
</dbReference>
<evidence type="ECO:0000256" key="2">
    <source>
        <dbReference type="ARBA" id="ARBA00022448"/>
    </source>
</evidence>
<feature type="transmembrane region" description="Helical" evidence="7">
    <location>
        <begin position="9"/>
        <end position="27"/>
    </location>
</feature>
<dbReference type="Pfam" id="PF02447">
    <property type="entry name" value="GntP_permease"/>
    <property type="match status" value="1"/>
</dbReference>
<feature type="transmembrane region" description="Helical" evidence="7">
    <location>
        <begin position="66"/>
        <end position="84"/>
    </location>
</feature>
<feature type="transmembrane region" description="Helical" evidence="7">
    <location>
        <begin position="380"/>
        <end position="399"/>
    </location>
</feature>
<evidence type="ECO:0000256" key="1">
    <source>
        <dbReference type="ARBA" id="ARBA00004651"/>
    </source>
</evidence>
<feature type="transmembrane region" description="Helical" evidence="7">
    <location>
        <begin position="179"/>
        <end position="205"/>
    </location>
</feature>
<keyword evidence="9" id="KW-1185">Reference proteome</keyword>
<dbReference type="GO" id="GO:0005886">
    <property type="term" value="C:plasma membrane"/>
    <property type="evidence" value="ECO:0007669"/>
    <property type="project" value="UniProtKB-SubCell"/>
</dbReference>
<dbReference type="EMBL" id="CP096019">
    <property type="protein sequence ID" value="UPM43569.1"/>
    <property type="molecule type" value="Genomic_DNA"/>
</dbReference>
<keyword evidence="5 7" id="KW-1133">Transmembrane helix</keyword>
<name>A0A8U0A434_9EURY</name>
<feature type="transmembrane region" description="Helical" evidence="7">
    <location>
        <begin position="148"/>
        <end position="167"/>
    </location>
</feature>